<reference evidence="3" key="1">
    <citation type="submission" date="2016-11" db="EMBL/GenBank/DDBJ databases">
        <authorList>
            <person name="Varghese N."/>
            <person name="Submissions S."/>
        </authorList>
    </citation>
    <scope>NUCLEOTIDE SEQUENCE [LARGE SCALE GENOMIC DNA]</scope>
    <source>
        <strain evidence="3">CGMCC 1.8995</strain>
    </source>
</reference>
<sequence length="126" mass="14161">MRLIAVLLALFMTGCAKNYNNEVATYEAVSNGYRITVNGMRGNMAHDPISLIFRGSSEVSEVINVPRISGIVQGNEIPTEKGHYKYLGFISFVDGKMIIDLQYDDYDRGTTPDSWWNGSYILKRAE</sequence>
<accession>A0A1M5PK56</accession>
<evidence type="ECO:0000256" key="1">
    <source>
        <dbReference type="SAM" id="SignalP"/>
    </source>
</evidence>
<organism evidence="2 3">
    <name type="scientific">Marisediminitalea aggregata</name>
    <dbReference type="NCBI Taxonomy" id="634436"/>
    <lineage>
        <taxon>Bacteria</taxon>
        <taxon>Pseudomonadati</taxon>
        <taxon>Pseudomonadota</taxon>
        <taxon>Gammaproteobacteria</taxon>
        <taxon>Alteromonadales</taxon>
        <taxon>Alteromonadaceae</taxon>
        <taxon>Marisediminitalea</taxon>
    </lineage>
</organism>
<dbReference type="PROSITE" id="PS51257">
    <property type="entry name" value="PROKAR_LIPOPROTEIN"/>
    <property type="match status" value="1"/>
</dbReference>
<name>A0A1M5PK56_9ALTE</name>
<dbReference type="OrthoDB" id="883263at2"/>
<evidence type="ECO:0008006" key="4">
    <source>
        <dbReference type="Google" id="ProtNLM"/>
    </source>
</evidence>
<dbReference type="EMBL" id="FQWD01000006">
    <property type="protein sequence ID" value="SHH02172.1"/>
    <property type="molecule type" value="Genomic_DNA"/>
</dbReference>
<evidence type="ECO:0000313" key="2">
    <source>
        <dbReference type="EMBL" id="SHH02172.1"/>
    </source>
</evidence>
<dbReference type="Proteomes" id="UP000184520">
    <property type="component" value="Unassembled WGS sequence"/>
</dbReference>
<dbReference type="RefSeq" id="WP_073324468.1">
    <property type="nucleotide sequence ID" value="NZ_FQWD01000006.1"/>
</dbReference>
<dbReference type="AlphaFoldDB" id="A0A1M5PK56"/>
<keyword evidence="1" id="KW-0732">Signal</keyword>
<evidence type="ECO:0000313" key="3">
    <source>
        <dbReference type="Proteomes" id="UP000184520"/>
    </source>
</evidence>
<feature type="signal peptide" evidence="1">
    <location>
        <begin position="1"/>
        <end position="18"/>
    </location>
</feature>
<protein>
    <recommendedName>
        <fullName evidence="4">Lipoprotein</fullName>
    </recommendedName>
</protein>
<dbReference type="STRING" id="634436.SAMN05216361_3492"/>
<gene>
    <name evidence="2" type="ORF">SAMN05216361_3492</name>
</gene>
<feature type="chain" id="PRO_5013177877" description="Lipoprotein" evidence="1">
    <location>
        <begin position="19"/>
        <end position="126"/>
    </location>
</feature>
<proteinExistence type="predicted"/>
<keyword evidence="3" id="KW-1185">Reference proteome</keyword>